<keyword evidence="12" id="KW-1185">Reference proteome</keyword>
<evidence type="ECO:0000256" key="7">
    <source>
        <dbReference type="SAM" id="SignalP"/>
    </source>
</evidence>
<dbReference type="Pfam" id="PF07732">
    <property type="entry name" value="Cu-oxidase_3"/>
    <property type="match status" value="1"/>
</dbReference>
<dbReference type="OMA" id="INVLPCD"/>
<dbReference type="InParanoid" id="A0A2H3CHG7"/>
<evidence type="ECO:0000313" key="12">
    <source>
        <dbReference type="Proteomes" id="UP000217790"/>
    </source>
</evidence>
<dbReference type="GO" id="GO:0016491">
    <property type="term" value="F:oxidoreductase activity"/>
    <property type="evidence" value="ECO:0007669"/>
    <property type="project" value="UniProtKB-KW"/>
</dbReference>
<dbReference type="InterPro" id="IPR008972">
    <property type="entry name" value="Cupredoxin"/>
</dbReference>
<evidence type="ECO:0000256" key="4">
    <source>
        <dbReference type="ARBA" id="ARBA00023008"/>
    </source>
</evidence>
<dbReference type="InterPro" id="IPR045087">
    <property type="entry name" value="Cu-oxidase_fam"/>
</dbReference>
<dbReference type="Proteomes" id="UP000217790">
    <property type="component" value="Unassembled WGS sequence"/>
</dbReference>
<evidence type="ECO:0000256" key="2">
    <source>
        <dbReference type="ARBA" id="ARBA00022723"/>
    </source>
</evidence>
<dbReference type="InterPro" id="IPR001117">
    <property type="entry name" value="Cu-oxidase_2nd"/>
</dbReference>
<dbReference type="PANTHER" id="PTHR11709">
    <property type="entry name" value="MULTI-COPPER OXIDASE"/>
    <property type="match status" value="1"/>
</dbReference>
<keyword evidence="4" id="KW-0186">Copper</keyword>
<comment type="similarity">
    <text evidence="1">Belongs to the multicopper oxidase family.</text>
</comment>
<evidence type="ECO:0000313" key="11">
    <source>
        <dbReference type="EMBL" id="PBK82485.1"/>
    </source>
</evidence>
<dbReference type="Pfam" id="PF00394">
    <property type="entry name" value="Cu-oxidase"/>
    <property type="match status" value="1"/>
</dbReference>
<keyword evidence="2" id="KW-0479">Metal-binding</keyword>
<proteinExistence type="inferred from homology"/>
<organism evidence="11 12">
    <name type="scientific">Armillaria gallica</name>
    <name type="common">Bulbous honey fungus</name>
    <name type="synonym">Armillaria bulbosa</name>
    <dbReference type="NCBI Taxonomy" id="47427"/>
    <lineage>
        <taxon>Eukaryota</taxon>
        <taxon>Fungi</taxon>
        <taxon>Dikarya</taxon>
        <taxon>Basidiomycota</taxon>
        <taxon>Agaricomycotina</taxon>
        <taxon>Agaricomycetes</taxon>
        <taxon>Agaricomycetidae</taxon>
        <taxon>Agaricales</taxon>
        <taxon>Marasmiineae</taxon>
        <taxon>Physalacriaceae</taxon>
        <taxon>Armillaria</taxon>
    </lineage>
</organism>
<dbReference type="PROSITE" id="PS00079">
    <property type="entry name" value="MULTICOPPER_OXIDASE1"/>
    <property type="match status" value="1"/>
</dbReference>
<feature type="signal peptide" evidence="7">
    <location>
        <begin position="1"/>
        <end position="20"/>
    </location>
</feature>
<evidence type="ECO:0000256" key="6">
    <source>
        <dbReference type="ARBA" id="ARBA00023180"/>
    </source>
</evidence>
<dbReference type="Gene3D" id="2.60.40.420">
    <property type="entry name" value="Cupredoxins - blue copper proteins"/>
    <property type="match status" value="3"/>
</dbReference>
<dbReference type="OrthoDB" id="2121828at2759"/>
<keyword evidence="3" id="KW-0560">Oxidoreductase</keyword>
<dbReference type="PANTHER" id="PTHR11709:SF511">
    <property type="entry name" value="LACCASE"/>
    <property type="match status" value="1"/>
</dbReference>
<feature type="domain" description="Plastocyanin-like" evidence="8">
    <location>
        <begin position="170"/>
        <end position="308"/>
    </location>
</feature>
<feature type="domain" description="Plastocyanin-like" evidence="10">
    <location>
        <begin position="35"/>
        <end position="154"/>
    </location>
</feature>
<feature type="chain" id="PRO_5013910705" evidence="7">
    <location>
        <begin position="21"/>
        <end position="538"/>
    </location>
</feature>
<dbReference type="AlphaFoldDB" id="A0A2H3CHG7"/>
<dbReference type="InterPro" id="IPR011706">
    <property type="entry name" value="Cu-oxidase_C"/>
</dbReference>
<accession>A0A2H3CHG7</accession>
<dbReference type="FunFam" id="2.60.40.420:FF:000045">
    <property type="entry name" value="Laccase 2"/>
    <property type="match status" value="1"/>
</dbReference>
<keyword evidence="5" id="KW-1015">Disulfide bond</keyword>
<protein>
    <submittedName>
        <fullName evidence="11">TvLac7</fullName>
    </submittedName>
</protein>
<sequence>MTFSYFSLLALVLVLPRSFGHRQGTIGPVGDLVISNGEVSPDGFRRWAVLVNSQIDNTLIRGNKGDKFRINVVNELGNNTFEESTSIHWHGLFQKGTAWADGPAFVNQCPIVTGDSFLYSFDSANQAGTFWYHSHLTTQYCDGLRGPFIIYDPHDPHAHLYDIDDDSTSILTLSDWYDQPARLLGLPTGSNSTLINGLGRRTETPTHDLAVVKVKKGTRYRIRMINLGCEASFRFSIDNHTMTIIEVDGINHVPYTVDQIDIFSGQRYSFVLNANQKVGSYWIRANPSVGPRGYEGGINSAILRYKGADNAEPDTVAIPSKLPMNETQLVPLENPGAPGSPERGGVDVALNLAFNVTSGPTGGERFTINGVSFSPPTTPVLLQILSGAQDPKHLLPNGSIYSLPLNSTVEISMPGGVRNESHPFHLHGHTFDVVRSANSTVYNYKNPVRRDVVDTGHTDDNVTIRFTTDNPGPWFLHCHIDWHLEAGFAVVFAEATKKWNDTIHPTRMSSSSSRPGIILTSHIEDQWDQLCPKYNDTL</sequence>
<evidence type="ECO:0000259" key="9">
    <source>
        <dbReference type="Pfam" id="PF07731"/>
    </source>
</evidence>
<keyword evidence="7" id="KW-0732">Signal</keyword>
<evidence type="ECO:0000256" key="1">
    <source>
        <dbReference type="ARBA" id="ARBA00010609"/>
    </source>
</evidence>
<name>A0A2H3CHG7_ARMGA</name>
<feature type="domain" description="Plastocyanin-like" evidence="9">
    <location>
        <begin position="375"/>
        <end position="496"/>
    </location>
</feature>
<dbReference type="EMBL" id="KZ293717">
    <property type="protein sequence ID" value="PBK82485.1"/>
    <property type="molecule type" value="Genomic_DNA"/>
</dbReference>
<dbReference type="Pfam" id="PF07731">
    <property type="entry name" value="Cu-oxidase_2"/>
    <property type="match status" value="1"/>
</dbReference>
<evidence type="ECO:0000256" key="5">
    <source>
        <dbReference type="ARBA" id="ARBA00023157"/>
    </source>
</evidence>
<dbReference type="GO" id="GO:0005507">
    <property type="term" value="F:copper ion binding"/>
    <property type="evidence" value="ECO:0007669"/>
    <property type="project" value="InterPro"/>
</dbReference>
<evidence type="ECO:0000259" key="8">
    <source>
        <dbReference type="Pfam" id="PF00394"/>
    </source>
</evidence>
<evidence type="ECO:0000259" key="10">
    <source>
        <dbReference type="Pfam" id="PF07732"/>
    </source>
</evidence>
<reference evidence="12" key="1">
    <citation type="journal article" date="2017" name="Nat. Ecol. Evol.">
        <title>Genome expansion and lineage-specific genetic innovations in the forest pathogenic fungi Armillaria.</title>
        <authorList>
            <person name="Sipos G."/>
            <person name="Prasanna A.N."/>
            <person name="Walter M.C."/>
            <person name="O'Connor E."/>
            <person name="Balint B."/>
            <person name="Krizsan K."/>
            <person name="Kiss B."/>
            <person name="Hess J."/>
            <person name="Varga T."/>
            <person name="Slot J."/>
            <person name="Riley R."/>
            <person name="Boka B."/>
            <person name="Rigling D."/>
            <person name="Barry K."/>
            <person name="Lee J."/>
            <person name="Mihaltcheva S."/>
            <person name="LaButti K."/>
            <person name="Lipzen A."/>
            <person name="Waldron R."/>
            <person name="Moloney N.M."/>
            <person name="Sperisen C."/>
            <person name="Kredics L."/>
            <person name="Vagvoelgyi C."/>
            <person name="Patrignani A."/>
            <person name="Fitzpatrick D."/>
            <person name="Nagy I."/>
            <person name="Doyle S."/>
            <person name="Anderson J.B."/>
            <person name="Grigoriev I.V."/>
            <person name="Gueldener U."/>
            <person name="Muensterkoetter M."/>
            <person name="Nagy L.G."/>
        </authorList>
    </citation>
    <scope>NUCLEOTIDE SEQUENCE [LARGE SCALE GENOMIC DNA]</scope>
    <source>
        <strain evidence="12">Ar21-2</strain>
    </source>
</reference>
<dbReference type="CDD" id="cd13903">
    <property type="entry name" value="CuRO_3_Tv-LCC_like"/>
    <property type="match status" value="1"/>
</dbReference>
<gene>
    <name evidence="11" type="ORF">ARMGADRAFT_1090361</name>
</gene>
<dbReference type="InterPro" id="IPR011707">
    <property type="entry name" value="Cu-oxidase-like_N"/>
</dbReference>
<dbReference type="InterPro" id="IPR033138">
    <property type="entry name" value="Cu_oxidase_CS"/>
</dbReference>
<dbReference type="STRING" id="47427.A0A2H3CHG7"/>
<evidence type="ECO:0000256" key="3">
    <source>
        <dbReference type="ARBA" id="ARBA00023002"/>
    </source>
</evidence>
<dbReference type="SUPFAM" id="SSF49503">
    <property type="entry name" value="Cupredoxins"/>
    <property type="match status" value="3"/>
</dbReference>
<keyword evidence="6" id="KW-0325">Glycoprotein</keyword>